<dbReference type="InterPro" id="IPR052942">
    <property type="entry name" value="LPS_cholinephosphotransferase"/>
</dbReference>
<gene>
    <name evidence="2" type="ORF">CBRE1094_LOCUS42823</name>
</gene>
<organism evidence="2">
    <name type="scientific">Haptolina brevifila</name>
    <dbReference type="NCBI Taxonomy" id="156173"/>
    <lineage>
        <taxon>Eukaryota</taxon>
        <taxon>Haptista</taxon>
        <taxon>Haptophyta</taxon>
        <taxon>Prymnesiophyceae</taxon>
        <taxon>Prymnesiales</taxon>
        <taxon>Prymnesiaceae</taxon>
        <taxon>Haptolina</taxon>
    </lineage>
</organism>
<dbReference type="SUPFAM" id="SSF81301">
    <property type="entry name" value="Nucleotidyltransferase"/>
    <property type="match status" value="1"/>
</dbReference>
<accession>A0A7S2JDE6</accession>
<dbReference type="PANTHER" id="PTHR43404">
    <property type="entry name" value="LIPOPOLYSACCHARIDE CHOLINEPHOSPHOTRANSFERASE LICD"/>
    <property type="match status" value="1"/>
</dbReference>
<evidence type="ECO:0000259" key="1">
    <source>
        <dbReference type="Pfam" id="PF04991"/>
    </source>
</evidence>
<proteinExistence type="predicted"/>
<name>A0A7S2JDE6_9EUKA</name>
<dbReference type="PANTHER" id="PTHR43404:SF2">
    <property type="entry name" value="LIPOPOLYSACCHARIDE CHOLINEPHOSPHOTRANSFERASE LICD"/>
    <property type="match status" value="1"/>
</dbReference>
<protein>
    <recommendedName>
        <fullName evidence="1">LicD/FKTN/FKRP nucleotidyltransferase domain-containing protein</fullName>
    </recommendedName>
</protein>
<dbReference type="AlphaFoldDB" id="A0A7S2JDE6"/>
<sequence length="213" mass="23489">MYNQLEAAVAIFDAAGIRYHLVAGSALGLARHGGIIPWDDDVDIAVHADDADKVWALRDQFAAHSFPLVRADIGFKFGSGGIDDSCVRLENGDPTYFNPYLAKGLPFQPGHPFKKVTSDIFTMKELGEVDGVPVLRYCSEFCQKVWPMEVIPKSGWYSNATASFGGIQVRALPAPQLDWYLSHSFGPTWATHDGKGQLLKEFDCLRRTAKVVI</sequence>
<reference evidence="2" key="1">
    <citation type="submission" date="2021-01" db="EMBL/GenBank/DDBJ databases">
        <authorList>
            <person name="Corre E."/>
            <person name="Pelletier E."/>
            <person name="Niang G."/>
            <person name="Scheremetjew M."/>
            <person name="Finn R."/>
            <person name="Kale V."/>
            <person name="Holt S."/>
            <person name="Cochrane G."/>
            <person name="Meng A."/>
            <person name="Brown T."/>
            <person name="Cohen L."/>
        </authorList>
    </citation>
    <scope>NUCLEOTIDE SEQUENCE</scope>
    <source>
        <strain evidence="2">UTEX LB 985</strain>
    </source>
</reference>
<dbReference type="InterPro" id="IPR043519">
    <property type="entry name" value="NT_sf"/>
</dbReference>
<dbReference type="InterPro" id="IPR007074">
    <property type="entry name" value="LicD/FKTN/FKRP_NTP_transf"/>
</dbReference>
<dbReference type="Pfam" id="PF04991">
    <property type="entry name" value="LicD"/>
    <property type="match status" value="1"/>
</dbReference>
<evidence type="ECO:0000313" key="2">
    <source>
        <dbReference type="EMBL" id="CAD9544776.1"/>
    </source>
</evidence>
<dbReference type="EMBL" id="HBGU01078542">
    <property type="protein sequence ID" value="CAD9544776.1"/>
    <property type="molecule type" value="Transcribed_RNA"/>
</dbReference>
<feature type="domain" description="LicD/FKTN/FKRP nucleotidyltransferase" evidence="1">
    <location>
        <begin position="14"/>
        <end position="60"/>
    </location>
</feature>
<dbReference type="GO" id="GO:0009100">
    <property type="term" value="P:glycoprotein metabolic process"/>
    <property type="evidence" value="ECO:0007669"/>
    <property type="project" value="UniProtKB-ARBA"/>
</dbReference>